<organism evidence="1 2">
    <name type="scientific">Amazonocrinis nigriterrae CENA67</name>
    <dbReference type="NCBI Taxonomy" id="2794033"/>
    <lineage>
        <taxon>Bacteria</taxon>
        <taxon>Bacillati</taxon>
        <taxon>Cyanobacteriota</taxon>
        <taxon>Cyanophyceae</taxon>
        <taxon>Nostocales</taxon>
        <taxon>Nostocaceae</taxon>
        <taxon>Amazonocrinis</taxon>
        <taxon>Amazonocrinis nigriterrae</taxon>
    </lineage>
</organism>
<proteinExistence type="predicted"/>
<gene>
    <name evidence="1" type="ORF">I8748_05055</name>
</gene>
<protein>
    <submittedName>
        <fullName evidence="1">Uncharacterized protein</fullName>
    </submittedName>
</protein>
<name>A0A8J7HL15_9NOST</name>
<comment type="caution">
    <text evidence="1">The sequence shown here is derived from an EMBL/GenBank/DDBJ whole genome shotgun (WGS) entry which is preliminary data.</text>
</comment>
<evidence type="ECO:0000313" key="1">
    <source>
        <dbReference type="EMBL" id="MBH8561551.1"/>
    </source>
</evidence>
<dbReference type="RefSeq" id="WP_198123564.1">
    <property type="nucleotide sequence ID" value="NZ_JAECZC010000006.1"/>
</dbReference>
<evidence type="ECO:0000313" key="2">
    <source>
        <dbReference type="Proteomes" id="UP000632766"/>
    </source>
</evidence>
<dbReference type="EMBL" id="JAECZC010000006">
    <property type="protein sequence ID" value="MBH8561551.1"/>
    <property type="molecule type" value="Genomic_DNA"/>
</dbReference>
<reference evidence="1 2" key="1">
    <citation type="journal article" date="2021" name="Int. J. Syst. Evol. Microbiol.">
        <title>Amazonocrinis nigriterrae gen. nov., sp. nov., Atlanticothrix silvestris gen. nov., sp. nov. and Dendronalium phyllosphericum gen. nov., sp. nov., nostocacean cyanobacteria from Brazilian environments.</title>
        <authorList>
            <person name="Alvarenga D.O."/>
            <person name="Andreote A.P.D."/>
            <person name="Branco L.H.Z."/>
            <person name="Delbaje E."/>
            <person name="Cruz R.B."/>
            <person name="Varani A.M."/>
            <person name="Fiore M.F."/>
        </authorList>
    </citation>
    <scope>NUCLEOTIDE SEQUENCE [LARGE SCALE GENOMIC DNA]</scope>
    <source>
        <strain evidence="1 2">CENA67</strain>
    </source>
</reference>
<dbReference type="Proteomes" id="UP000632766">
    <property type="component" value="Unassembled WGS sequence"/>
</dbReference>
<accession>A0A8J7HL15</accession>
<dbReference type="AlphaFoldDB" id="A0A8J7HL15"/>
<keyword evidence="2" id="KW-1185">Reference proteome</keyword>
<sequence length="146" mass="17148">MRRKLFYILIVLLSLSIITLCWPINDSECNSEAFLKSKIKKFQVQATKVVVQPWRGEHQVYGIFVVPNEYKQAPFFILTVKGVGSECSRPSGYRQNFDDVFAETGTHLVRNYIRTRIAWRLILQGLYFQLNDKQNWTLTFREPIGR</sequence>